<keyword evidence="2" id="KW-1185">Reference proteome</keyword>
<gene>
    <name evidence="1" type="ORF">JMJ77_015140</name>
</gene>
<organism evidence="1 2">
    <name type="scientific">Colletotrichum scovillei</name>
    <dbReference type="NCBI Taxonomy" id="1209932"/>
    <lineage>
        <taxon>Eukaryota</taxon>
        <taxon>Fungi</taxon>
        <taxon>Dikarya</taxon>
        <taxon>Ascomycota</taxon>
        <taxon>Pezizomycotina</taxon>
        <taxon>Sordariomycetes</taxon>
        <taxon>Hypocreomycetidae</taxon>
        <taxon>Glomerellales</taxon>
        <taxon>Glomerellaceae</taxon>
        <taxon>Colletotrichum</taxon>
        <taxon>Colletotrichum acutatum species complex</taxon>
    </lineage>
</organism>
<evidence type="ECO:0000313" key="1">
    <source>
        <dbReference type="EMBL" id="KAG7046923.1"/>
    </source>
</evidence>
<dbReference type="GO" id="GO:0016740">
    <property type="term" value="F:transferase activity"/>
    <property type="evidence" value="ECO:0007669"/>
    <property type="project" value="UniProtKB-KW"/>
</dbReference>
<comment type="caution">
    <text evidence="1">The sequence shown here is derived from an EMBL/GenBank/DDBJ whole genome shotgun (WGS) entry which is preliminary data.</text>
</comment>
<evidence type="ECO:0000313" key="2">
    <source>
        <dbReference type="Proteomes" id="UP000699042"/>
    </source>
</evidence>
<sequence>GRYRTLQVPVSFSSFSLPPRHIEIAVEFRRHRWGTVYRIEVNDYIASLKLHVSEHGVNPRG</sequence>
<proteinExistence type="predicted"/>
<dbReference type="EMBL" id="JAESDN010000008">
    <property type="protein sequence ID" value="KAG7046923.1"/>
    <property type="molecule type" value="Genomic_DNA"/>
</dbReference>
<protein>
    <submittedName>
        <fullName evidence="1">PLP-dependent transferase</fullName>
    </submittedName>
</protein>
<dbReference type="AlphaFoldDB" id="A0A9P7QZM0"/>
<feature type="non-terminal residue" evidence="1">
    <location>
        <position position="1"/>
    </location>
</feature>
<name>A0A9P7QZM0_9PEZI</name>
<keyword evidence="1" id="KW-0808">Transferase</keyword>
<reference evidence="1" key="1">
    <citation type="submission" date="2021-05" db="EMBL/GenBank/DDBJ databases">
        <title>Comparative genomics of three Colletotrichum scovillei strains and genetic complementation revealed genes involved fungal growth and virulence on chili pepper.</title>
        <authorList>
            <person name="Hsieh D.-K."/>
            <person name="Chuang S.-C."/>
            <person name="Chen C.-Y."/>
            <person name="Chao Y.-T."/>
            <person name="Lu M.-Y.J."/>
            <person name="Lee M.-H."/>
            <person name="Shih M.-C."/>
        </authorList>
    </citation>
    <scope>NUCLEOTIDE SEQUENCE</scope>
    <source>
        <strain evidence="1">Coll-153</strain>
    </source>
</reference>
<accession>A0A9P7QZM0</accession>
<dbReference type="Proteomes" id="UP000699042">
    <property type="component" value="Unassembled WGS sequence"/>
</dbReference>
<feature type="non-terminal residue" evidence="1">
    <location>
        <position position="61"/>
    </location>
</feature>